<evidence type="ECO:0000313" key="2">
    <source>
        <dbReference type="EMBL" id="KAF5780289.1"/>
    </source>
</evidence>
<dbReference type="EMBL" id="MNCJ02000326">
    <property type="protein sequence ID" value="KAF5780289.1"/>
    <property type="molecule type" value="Genomic_DNA"/>
</dbReference>
<name>A0A9K3HKU2_HELAN</name>
<organism evidence="1 3">
    <name type="scientific">Helianthus annuus</name>
    <name type="common">Common sunflower</name>
    <dbReference type="NCBI Taxonomy" id="4232"/>
    <lineage>
        <taxon>Eukaryota</taxon>
        <taxon>Viridiplantae</taxon>
        <taxon>Streptophyta</taxon>
        <taxon>Embryophyta</taxon>
        <taxon>Tracheophyta</taxon>
        <taxon>Spermatophyta</taxon>
        <taxon>Magnoliopsida</taxon>
        <taxon>eudicotyledons</taxon>
        <taxon>Gunneridae</taxon>
        <taxon>Pentapetalae</taxon>
        <taxon>asterids</taxon>
        <taxon>campanulids</taxon>
        <taxon>Asterales</taxon>
        <taxon>Asteraceae</taxon>
        <taxon>Asteroideae</taxon>
        <taxon>Heliantheae alliance</taxon>
        <taxon>Heliantheae</taxon>
        <taxon>Helianthus</taxon>
    </lineage>
</organism>
<reference evidence="1" key="1">
    <citation type="journal article" date="2017" name="Nature">
        <title>The sunflower genome provides insights into oil metabolism, flowering and Asterid evolution.</title>
        <authorList>
            <person name="Badouin H."/>
            <person name="Gouzy J."/>
            <person name="Grassa C.J."/>
            <person name="Murat F."/>
            <person name="Staton S.E."/>
            <person name="Cottret L."/>
            <person name="Lelandais-Briere C."/>
            <person name="Owens G.L."/>
            <person name="Carrere S."/>
            <person name="Mayjonade B."/>
            <person name="Legrand L."/>
            <person name="Gill N."/>
            <person name="Kane N.C."/>
            <person name="Bowers J.E."/>
            <person name="Hubner S."/>
            <person name="Bellec A."/>
            <person name="Berard A."/>
            <person name="Berges H."/>
            <person name="Blanchet N."/>
            <person name="Boniface M.C."/>
            <person name="Brunel D."/>
            <person name="Catrice O."/>
            <person name="Chaidir N."/>
            <person name="Claudel C."/>
            <person name="Donnadieu C."/>
            <person name="Faraut T."/>
            <person name="Fievet G."/>
            <person name="Helmstetter N."/>
            <person name="King M."/>
            <person name="Knapp S.J."/>
            <person name="Lai Z."/>
            <person name="Le Paslier M.C."/>
            <person name="Lippi Y."/>
            <person name="Lorenzon L."/>
            <person name="Mandel J.R."/>
            <person name="Marage G."/>
            <person name="Marchand G."/>
            <person name="Marquand E."/>
            <person name="Bret-Mestries E."/>
            <person name="Morien E."/>
            <person name="Nambeesan S."/>
            <person name="Nguyen T."/>
            <person name="Pegot-Espagnet P."/>
            <person name="Pouilly N."/>
            <person name="Raftis F."/>
            <person name="Sallet E."/>
            <person name="Schiex T."/>
            <person name="Thomas J."/>
            <person name="Vandecasteele C."/>
            <person name="Vares D."/>
            <person name="Vear F."/>
            <person name="Vautrin S."/>
            <person name="Crespi M."/>
            <person name="Mangin B."/>
            <person name="Burke J.M."/>
            <person name="Salse J."/>
            <person name="Munos S."/>
            <person name="Vincourt P."/>
            <person name="Rieseberg L.H."/>
            <person name="Langlade N.B."/>
        </authorList>
    </citation>
    <scope>NUCLEOTIDE SEQUENCE</scope>
    <source>
        <tissue evidence="1">Leaves</tissue>
    </source>
</reference>
<evidence type="ECO:0000313" key="1">
    <source>
        <dbReference type="EMBL" id="KAF5780288.1"/>
    </source>
</evidence>
<accession>A0A9K3HKU2</accession>
<dbReference type="EMBL" id="MNCJ02000326">
    <property type="protein sequence ID" value="KAF5780288.1"/>
    <property type="molecule type" value="Genomic_DNA"/>
</dbReference>
<protein>
    <submittedName>
        <fullName evidence="1">Uncharacterized protein</fullName>
    </submittedName>
</protein>
<reference evidence="1" key="2">
    <citation type="submission" date="2020-06" db="EMBL/GenBank/DDBJ databases">
        <title>Helianthus annuus Genome sequencing and assembly Release 2.</title>
        <authorList>
            <person name="Gouzy J."/>
            <person name="Langlade N."/>
            <person name="Munos S."/>
        </authorList>
    </citation>
    <scope>NUCLEOTIDE SEQUENCE</scope>
    <source>
        <tissue evidence="1">Leaves</tissue>
    </source>
</reference>
<sequence>MAHFPICRRGQRLNFRSKWNLDKDCCLQFFYGSSVIQAIDEFIS</sequence>
<comment type="caution">
    <text evidence="1">The sequence shown here is derived from an EMBL/GenBank/DDBJ whole genome shotgun (WGS) entry which is preliminary data.</text>
</comment>
<proteinExistence type="predicted"/>
<dbReference type="Gramene" id="mRNA:HanXRQr2_Chr11g0470241">
    <property type="protein sequence ID" value="mRNA:HanXRQr2_Chr11g0470241"/>
    <property type="gene ID" value="HanXRQr2_Chr11g0470241"/>
</dbReference>
<dbReference type="Proteomes" id="UP000215914">
    <property type="component" value="Unassembled WGS sequence"/>
</dbReference>
<evidence type="ECO:0000313" key="3">
    <source>
        <dbReference type="Proteomes" id="UP000215914"/>
    </source>
</evidence>
<gene>
    <name evidence="1" type="ORF">HanXRQr2_Chr11g0470231</name>
    <name evidence="2" type="ORF">HanXRQr2_Chr11g0470241</name>
</gene>
<dbReference type="AlphaFoldDB" id="A0A9K3HKU2"/>
<keyword evidence="3" id="KW-1185">Reference proteome</keyword>
<dbReference type="Gramene" id="mRNA:HanXRQr2_Chr11g0470231">
    <property type="protein sequence ID" value="mRNA:HanXRQr2_Chr11g0470231"/>
    <property type="gene ID" value="HanXRQr2_Chr11g0470231"/>
</dbReference>